<dbReference type="EMBL" id="JAGSND010000003">
    <property type="protein sequence ID" value="MBR0597434.1"/>
    <property type="molecule type" value="Genomic_DNA"/>
</dbReference>
<dbReference type="InterPro" id="IPR015421">
    <property type="entry name" value="PyrdxlP-dep_Trfase_major"/>
</dbReference>
<evidence type="ECO:0000256" key="11">
    <source>
        <dbReference type="HAMAP-Rule" id="MF_00160"/>
    </source>
</evidence>
<dbReference type="EC" id="2.6.1.52" evidence="11"/>
<comment type="function">
    <text evidence="1 11">Catalyzes the reversible conversion of 3-phosphohydroxypyruvate to phosphoserine and of 3-hydroxy-2-oxo-4-phosphonooxybutanoate to phosphohydroxythreonine.</text>
</comment>
<dbReference type="SUPFAM" id="SSF53383">
    <property type="entry name" value="PLP-dependent transferases"/>
    <property type="match status" value="1"/>
</dbReference>
<comment type="caution">
    <text evidence="11">Lacks conserved residue(s) required for the propagation of feature annotation.</text>
</comment>
<feature type="binding site" evidence="11">
    <location>
        <position position="198"/>
    </location>
    <ligand>
        <name>pyridoxal 5'-phosphate</name>
        <dbReference type="ChEBI" id="CHEBI:597326"/>
    </ligand>
</feature>
<comment type="similarity">
    <text evidence="3 11">Belongs to the class-V pyridoxal-phosphate-dependent aminotransferase family. SerC subfamily.</text>
</comment>
<feature type="binding site" evidence="11">
    <location>
        <position position="45"/>
    </location>
    <ligand>
        <name>L-glutamate</name>
        <dbReference type="ChEBI" id="CHEBI:29985"/>
    </ligand>
</feature>
<dbReference type="PIRSF" id="PIRSF000525">
    <property type="entry name" value="SerC"/>
    <property type="match status" value="1"/>
</dbReference>
<dbReference type="Gene3D" id="3.90.1150.10">
    <property type="entry name" value="Aspartate Aminotransferase, domain 1"/>
    <property type="match status" value="1"/>
</dbReference>
<accession>A0A8J7VYK5</accession>
<dbReference type="GO" id="GO:0005737">
    <property type="term" value="C:cytoplasm"/>
    <property type="evidence" value="ECO:0007669"/>
    <property type="project" value="UniProtKB-SubCell"/>
</dbReference>
<gene>
    <name evidence="11 13" type="primary">serC</name>
    <name evidence="13" type="ORF">KCX82_06095</name>
</gene>
<reference evidence="13" key="2">
    <citation type="submission" date="2021-04" db="EMBL/GenBank/DDBJ databases">
        <authorList>
            <person name="Liu J."/>
        </authorList>
    </citation>
    <scope>NUCLEOTIDE SEQUENCE</scope>
    <source>
        <strain evidence="13">BAD-6</strain>
    </source>
</reference>
<keyword evidence="5 11" id="KW-0028">Amino-acid biosynthesis</keyword>
<comment type="subunit">
    <text evidence="11">Homodimer.</text>
</comment>
<keyword evidence="6 11" id="KW-0808">Transferase</keyword>
<evidence type="ECO:0000256" key="1">
    <source>
        <dbReference type="ARBA" id="ARBA00003483"/>
    </source>
</evidence>
<dbReference type="PANTHER" id="PTHR43247">
    <property type="entry name" value="PHOSPHOSERINE AMINOTRANSFERASE"/>
    <property type="match status" value="1"/>
</dbReference>
<dbReference type="Pfam" id="PF00266">
    <property type="entry name" value="Aminotran_5"/>
    <property type="match status" value="1"/>
</dbReference>
<evidence type="ECO:0000256" key="6">
    <source>
        <dbReference type="ARBA" id="ARBA00022679"/>
    </source>
</evidence>
<reference evidence="13" key="1">
    <citation type="submission" date="2021-04" db="EMBL/GenBank/DDBJ databases">
        <title>Sinoanaerobacter chloroacetimidivorans sp. nov., an obligate anaerobic bacterium isolated from anaerobic sludge.</title>
        <authorList>
            <person name="Bao Y."/>
        </authorList>
    </citation>
    <scope>NUCLEOTIDE SEQUENCE</scope>
    <source>
        <strain evidence="13">BAD-6</strain>
    </source>
</reference>
<dbReference type="InterPro" id="IPR022278">
    <property type="entry name" value="Pser_aminoTfrase"/>
</dbReference>
<comment type="caution">
    <text evidence="13">The sequence shown here is derived from an EMBL/GenBank/DDBJ whole genome shotgun (WGS) entry which is preliminary data.</text>
</comment>
<evidence type="ECO:0000256" key="9">
    <source>
        <dbReference type="ARBA" id="ARBA00047630"/>
    </source>
</evidence>
<dbReference type="AlphaFoldDB" id="A0A8J7VYK5"/>
<organism evidence="13 14">
    <name type="scientific">Sinanaerobacter chloroacetimidivorans</name>
    <dbReference type="NCBI Taxonomy" id="2818044"/>
    <lineage>
        <taxon>Bacteria</taxon>
        <taxon>Bacillati</taxon>
        <taxon>Bacillota</taxon>
        <taxon>Clostridia</taxon>
        <taxon>Peptostreptococcales</taxon>
        <taxon>Anaerovoracaceae</taxon>
        <taxon>Sinanaerobacter</taxon>
    </lineage>
</organism>
<dbReference type="Proteomes" id="UP000675664">
    <property type="component" value="Unassembled WGS sequence"/>
</dbReference>
<dbReference type="RefSeq" id="WP_227017566.1">
    <property type="nucleotide sequence ID" value="NZ_JAGSND010000003.1"/>
</dbReference>
<dbReference type="GO" id="GO:0030170">
    <property type="term" value="F:pyridoxal phosphate binding"/>
    <property type="evidence" value="ECO:0007669"/>
    <property type="project" value="UniProtKB-UniRule"/>
</dbReference>
<evidence type="ECO:0000259" key="12">
    <source>
        <dbReference type="Pfam" id="PF00266"/>
    </source>
</evidence>
<feature type="domain" description="Aminotransferase class V" evidence="12">
    <location>
        <begin position="7"/>
        <end position="351"/>
    </location>
</feature>
<proteinExistence type="inferred from homology"/>
<dbReference type="NCBIfam" id="TIGR01364">
    <property type="entry name" value="serC_1"/>
    <property type="match status" value="1"/>
</dbReference>
<dbReference type="InterPro" id="IPR000192">
    <property type="entry name" value="Aminotrans_V_dom"/>
</dbReference>
<evidence type="ECO:0000313" key="13">
    <source>
        <dbReference type="EMBL" id="MBR0597434.1"/>
    </source>
</evidence>
<feature type="binding site" evidence="11">
    <location>
        <position position="155"/>
    </location>
    <ligand>
        <name>pyridoxal 5'-phosphate</name>
        <dbReference type="ChEBI" id="CHEBI:597326"/>
    </ligand>
</feature>
<feature type="modified residue" description="N6-(pyridoxal phosphate)lysine" evidence="11">
    <location>
        <position position="199"/>
    </location>
</feature>
<evidence type="ECO:0000256" key="8">
    <source>
        <dbReference type="ARBA" id="ARBA00023299"/>
    </source>
</evidence>
<evidence type="ECO:0000256" key="5">
    <source>
        <dbReference type="ARBA" id="ARBA00022605"/>
    </source>
</evidence>
<dbReference type="InterPro" id="IPR015424">
    <property type="entry name" value="PyrdxlP-dep_Trfase"/>
</dbReference>
<evidence type="ECO:0000313" key="14">
    <source>
        <dbReference type="Proteomes" id="UP000675664"/>
    </source>
</evidence>
<feature type="binding site" evidence="11">
    <location>
        <position position="175"/>
    </location>
    <ligand>
        <name>pyridoxal 5'-phosphate</name>
        <dbReference type="ChEBI" id="CHEBI:597326"/>
    </ligand>
</feature>
<feature type="binding site" evidence="11">
    <location>
        <begin position="240"/>
        <end position="241"/>
    </location>
    <ligand>
        <name>pyridoxal 5'-phosphate</name>
        <dbReference type="ChEBI" id="CHEBI:597326"/>
    </ligand>
</feature>
<keyword evidence="8 11" id="KW-0718">Serine biosynthesis</keyword>
<keyword evidence="14" id="KW-1185">Reference proteome</keyword>
<evidence type="ECO:0000256" key="3">
    <source>
        <dbReference type="ARBA" id="ARBA00006904"/>
    </source>
</evidence>
<evidence type="ECO:0000256" key="4">
    <source>
        <dbReference type="ARBA" id="ARBA00022576"/>
    </source>
</evidence>
<feature type="binding site" evidence="11">
    <location>
        <position position="105"/>
    </location>
    <ligand>
        <name>pyridoxal 5'-phosphate</name>
        <dbReference type="ChEBI" id="CHEBI:597326"/>
    </ligand>
</feature>
<dbReference type="FunFam" id="3.40.640.10:FF:000010">
    <property type="entry name" value="Phosphoserine aminotransferase"/>
    <property type="match status" value="1"/>
</dbReference>
<protein>
    <recommendedName>
        <fullName evidence="11">Phosphoserine aminotransferase</fullName>
        <ecNumber evidence="11">2.6.1.52</ecNumber>
    </recommendedName>
    <alternativeName>
        <fullName evidence="11">Phosphohydroxythreonine aminotransferase</fullName>
        <shortName evidence="11">PSAT</shortName>
    </alternativeName>
</protein>
<evidence type="ECO:0000256" key="10">
    <source>
        <dbReference type="ARBA" id="ARBA00049007"/>
    </source>
</evidence>
<dbReference type="HAMAP" id="MF_00160">
    <property type="entry name" value="SerC_aminotrans_5"/>
    <property type="match status" value="1"/>
</dbReference>
<evidence type="ECO:0000256" key="7">
    <source>
        <dbReference type="ARBA" id="ARBA00022898"/>
    </source>
</evidence>
<keyword evidence="4 11" id="KW-0032">Aminotransferase</keyword>
<dbReference type="GO" id="GO:0006564">
    <property type="term" value="P:L-serine biosynthetic process"/>
    <property type="evidence" value="ECO:0007669"/>
    <property type="project" value="UniProtKB-UniRule"/>
</dbReference>
<keyword evidence="11" id="KW-0963">Cytoplasm</keyword>
<name>A0A8J7VYK5_9FIRM</name>
<comment type="pathway">
    <text evidence="2 11">Amino-acid biosynthesis; L-serine biosynthesis; L-serine from 3-phospho-D-glycerate: step 2/3.</text>
</comment>
<dbReference type="PANTHER" id="PTHR43247:SF1">
    <property type="entry name" value="PHOSPHOSERINE AMINOTRANSFERASE"/>
    <property type="match status" value="1"/>
</dbReference>
<dbReference type="FunFam" id="3.90.1150.10:FF:000006">
    <property type="entry name" value="Phosphoserine aminotransferase"/>
    <property type="match status" value="1"/>
</dbReference>
<dbReference type="NCBIfam" id="NF003764">
    <property type="entry name" value="PRK05355.1"/>
    <property type="match status" value="1"/>
</dbReference>
<feature type="binding site" evidence="11">
    <location>
        <begin position="79"/>
        <end position="80"/>
    </location>
    <ligand>
        <name>pyridoxal 5'-phosphate</name>
        <dbReference type="ChEBI" id="CHEBI:597326"/>
    </ligand>
</feature>
<dbReference type="UniPathway" id="UPA00135">
    <property type="reaction ID" value="UER00197"/>
</dbReference>
<comment type="catalytic activity">
    <reaction evidence="9 11">
        <text>4-(phosphooxy)-L-threonine + 2-oxoglutarate = (R)-3-hydroxy-2-oxo-4-phosphooxybutanoate + L-glutamate</text>
        <dbReference type="Rhea" id="RHEA:16573"/>
        <dbReference type="ChEBI" id="CHEBI:16810"/>
        <dbReference type="ChEBI" id="CHEBI:29985"/>
        <dbReference type="ChEBI" id="CHEBI:58452"/>
        <dbReference type="ChEBI" id="CHEBI:58538"/>
        <dbReference type="EC" id="2.6.1.52"/>
    </reaction>
</comment>
<dbReference type="GO" id="GO:0004648">
    <property type="term" value="F:O-phospho-L-serine:2-oxoglutarate aminotransferase activity"/>
    <property type="evidence" value="ECO:0007669"/>
    <property type="project" value="UniProtKB-UniRule"/>
</dbReference>
<evidence type="ECO:0000256" key="2">
    <source>
        <dbReference type="ARBA" id="ARBA00005099"/>
    </source>
</evidence>
<keyword evidence="7 11" id="KW-0663">Pyridoxal phosphate</keyword>
<sequence length="363" mass="40409">MKKAERVYNFSAGPSMLPLEVMEQAAEQLTNYGGCGMSVMEMSHRSSEFEEILHSAEKNLRDIMNIPDHYKVLFIQGGATLQFSMIPMNLLRNSKKADYIVTGAWAKKAAEEAKKFGDIKIVASSEESVFSYIPEVKKEEFREDADYVHITMNNTIYGTKFPYIPDTGEIPLVADFSSCILSETVDVSKFALIYAGAQKNIGPAGVVIVIIREDLIGHASADIPVYLDYKIHADNESMYNTPPTFGIYMAGEVFKNIVRLGGVPALEKINREKAKKLYDYIDQSALYSCPVVPKDRSLMNVVFVTGNTDLDKKFTKEAKAAGLHNLGGHRSIGGMRASIYNAMPMEGVDTLIEFMKKFEAENK</sequence>
<dbReference type="Gene3D" id="3.40.640.10">
    <property type="entry name" value="Type I PLP-dependent aspartate aminotransferase-like (Major domain)"/>
    <property type="match status" value="1"/>
</dbReference>
<dbReference type="InterPro" id="IPR015422">
    <property type="entry name" value="PyrdxlP-dep_Trfase_small"/>
</dbReference>
<comment type="catalytic activity">
    <reaction evidence="10 11">
        <text>O-phospho-L-serine + 2-oxoglutarate = 3-phosphooxypyruvate + L-glutamate</text>
        <dbReference type="Rhea" id="RHEA:14329"/>
        <dbReference type="ChEBI" id="CHEBI:16810"/>
        <dbReference type="ChEBI" id="CHEBI:18110"/>
        <dbReference type="ChEBI" id="CHEBI:29985"/>
        <dbReference type="ChEBI" id="CHEBI:57524"/>
        <dbReference type="EC" id="2.6.1.52"/>
    </reaction>
</comment>
<comment type="cofactor">
    <cofactor evidence="11">
        <name>pyridoxal 5'-phosphate</name>
        <dbReference type="ChEBI" id="CHEBI:597326"/>
    </cofactor>
    <text evidence="11">Binds 1 pyridoxal phosphate per subunit.</text>
</comment>
<comment type="subcellular location">
    <subcellularLocation>
        <location evidence="11">Cytoplasm</location>
    </subcellularLocation>
</comment>